<dbReference type="AlphaFoldDB" id="W9BK22"/>
<dbReference type="EMBL" id="CCBB010000001">
    <property type="protein sequence ID" value="CDO07370.1"/>
    <property type="molecule type" value="Genomic_DNA"/>
</dbReference>
<keyword evidence="2" id="KW-1185">Reference proteome</keyword>
<sequence length="109" mass="10593">MPHADLRLDSVTAPLHVDPAALLAAAAAQAGVAAAVANLDIGAALAGAADGMTTMSSGAASRFAADALDSAADTLHGGLTTYASSLTAAAAAYQQADEELGGRLDDSLR</sequence>
<dbReference type="InterPro" id="IPR036689">
    <property type="entry name" value="ESAT-6-like_sf"/>
</dbReference>
<dbReference type="GO" id="GO:0009306">
    <property type="term" value="P:protein secretion"/>
    <property type="evidence" value="ECO:0007669"/>
    <property type="project" value="InterPro"/>
</dbReference>
<dbReference type="SUPFAM" id="SSF140453">
    <property type="entry name" value="EsxAB dimer-like"/>
    <property type="match status" value="1"/>
</dbReference>
<evidence type="ECO:0000313" key="2">
    <source>
        <dbReference type="Proteomes" id="UP000028870"/>
    </source>
</evidence>
<organism evidence="1 2">
    <name type="scientific">Mycolicibacterium cosmeticum</name>
    <dbReference type="NCBI Taxonomy" id="258533"/>
    <lineage>
        <taxon>Bacteria</taxon>
        <taxon>Bacillati</taxon>
        <taxon>Actinomycetota</taxon>
        <taxon>Actinomycetes</taxon>
        <taxon>Mycobacteriales</taxon>
        <taxon>Mycobacteriaceae</taxon>
        <taxon>Mycolicibacterium</taxon>
    </lineage>
</organism>
<proteinExistence type="predicted"/>
<comment type="caution">
    <text evidence="1">The sequence shown here is derived from an EMBL/GenBank/DDBJ whole genome shotgun (WGS) entry which is preliminary data.</text>
</comment>
<dbReference type="Proteomes" id="UP000028870">
    <property type="component" value="Unassembled WGS sequence"/>
</dbReference>
<gene>
    <name evidence="1" type="ORF">BN977_02177</name>
</gene>
<name>W9BK22_MYCCO</name>
<reference evidence="1" key="2">
    <citation type="submission" date="2014-03" db="EMBL/GenBank/DDBJ databases">
        <authorList>
            <person name="Urmite Genomes"/>
        </authorList>
    </citation>
    <scope>NUCLEOTIDE SEQUENCE</scope>
    <source>
        <strain evidence="1">DSM 44829</strain>
    </source>
</reference>
<evidence type="ECO:0000313" key="1">
    <source>
        <dbReference type="EMBL" id="CDO07370.1"/>
    </source>
</evidence>
<protein>
    <recommendedName>
        <fullName evidence="3">ESX-1 secretion-associated protein</fullName>
    </recommendedName>
</protein>
<accession>W9BK22</accession>
<dbReference type="Pfam" id="PF10824">
    <property type="entry name" value="T7SS_ESX_EspC"/>
    <property type="match status" value="1"/>
</dbReference>
<evidence type="ECO:0008006" key="3">
    <source>
        <dbReference type="Google" id="ProtNLM"/>
    </source>
</evidence>
<reference evidence="1" key="1">
    <citation type="submission" date="2014-03" db="EMBL/GenBank/DDBJ databases">
        <title>Draft Genome Sequence of Mycobacterium cosmeticum DSM 44829.</title>
        <authorList>
            <person name="Croce O."/>
            <person name="Robert C."/>
            <person name="Raoult D."/>
            <person name="Drancourt M."/>
        </authorList>
    </citation>
    <scope>NUCLEOTIDE SEQUENCE [LARGE SCALE GENOMIC DNA]</scope>
    <source>
        <strain evidence="1">DSM 44829</strain>
    </source>
</reference>
<dbReference type="InterPro" id="IPR022536">
    <property type="entry name" value="EspC"/>
</dbReference>
<dbReference type="STRING" id="258533.BN977_02177"/>